<dbReference type="KEGG" id="mff:MFFC18_20360"/>
<dbReference type="SUPFAM" id="SSF55486">
    <property type="entry name" value="Metalloproteases ('zincins'), catalytic domain"/>
    <property type="match status" value="1"/>
</dbReference>
<dbReference type="Proteomes" id="UP000322214">
    <property type="component" value="Chromosome"/>
</dbReference>
<keyword evidence="4" id="KW-1185">Reference proteome</keyword>
<dbReference type="InterPro" id="IPR013424">
    <property type="entry name" value="Ice-binding_C"/>
</dbReference>
<dbReference type="NCBIfam" id="TIGR02595">
    <property type="entry name" value="PEP_CTERM"/>
    <property type="match status" value="1"/>
</dbReference>
<feature type="chain" id="PRO_5023030297" evidence="1">
    <location>
        <begin position="22"/>
        <end position="321"/>
    </location>
</feature>
<name>A0A5B9PAC2_9BACT</name>
<reference evidence="3 4" key="1">
    <citation type="submission" date="2019-08" db="EMBL/GenBank/DDBJ databases">
        <title>Deep-cultivation of Planctomycetes and their phenomic and genomic characterization uncovers novel biology.</title>
        <authorList>
            <person name="Wiegand S."/>
            <person name="Jogler M."/>
            <person name="Boedeker C."/>
            <person name="Pinto D."/>
            <person name="Vollmers J."/>
            <person name="Rivas-Marin E."/>
            <person name="Kohn T."/>
            <person name="Peeters S.H."/>
            <person name="Heuer A."/>
            <person name="Rast P."/>
            <person name="Oberbeckmann S."/>
            <person name="Bunk B."/>
            <person name="Jeske O."/>
            <person name="Meyerdierks A."/>
            <person name="Storesund J.E."/>
            <person name="Kallscheuer N."/>
            <person name="Luecker S."/>
            <person name="Lage O.M."/>
            <person name="Pohl T."/>
            <person name="Merkel B.J."/>
            <person name="Hornburger P."/>
            <person name="Mueller R.-W."/>
            <person name="Bruemmer F."/>
            <person name="Labrenz M."/>
            <person name="Spormann A.M."/>
            <person name="Op den Camp H."/>
            <person name="Overmann J."/>
            <person name="Amann R."/>
            <person name="Jetten M.S.M."/>
            <person name="Mascher T."/>
            <person name="Medema M.H."/>
            <person name="Devos D.P."/>
            <person name="Kaster A.-K."/>
            <person name="Ovreas L."/>
            <person name="Rohde M."/>
            <person name="Galperin M.Y."/>
            <person name="Jogler C."/>
        </authorList>
    </citation>
    <scope>NUCLEOTIDE SEQUENCE [LARGE SCALE GENOMIC DNA]</scope>
    <source>
        <strain evidence="3 4">FC18</strain>
    </source>
</reference>
<evidence type="ECO:0000313" key="4">
    <source>
        <dbReference type="Proteomes" id="UP000322214"/>
    </source>
</evidence>
<dbReference type="Pfam" id="PF07589">
    <property type="entry name" value="PEP-CTERM"/>
    <property type="match status" value="1"/>
</dbReference>
<proteinExistence type="predicted"/>
<accession>A0A5B9PAC2</accession>
<gene>
    <name evidence="3" type="ORF">MFFC18_20360</name>
</gene>
<dbReference type="AlphaFoldDB" id="A0A5B9PAC2"/>
<dbReference type="OrthoDB" id="264225at2"/>
<sequence precursor="true">MKKFFFPLAMLLALGVAMVPAGDRVHADDFIDLDLTNVAPATRGIFRRAEQFWESRIQGYSDSLPANIRSQLTGRLQITAETIAIDGVGGILGQAGPDTIAQSAVTIGNPADGRVHFTTVPLTGTMSFDIFDAGRADFESTVFHEMAHVLGFGTLWTLNGINDGANNQGLLQARPGGFQYVGRNALLGFRSESGHHRANYVPTENGGGAGTALGHWAGGTSPNWFFAPANGSRAELMTGFATGAPSFVSEATWGAMADVGWAVEGINPNDGSFTNSTFGTSPFPKSYRGAAFNQFSAVPEPSSIAFIGLGMLGLIARRKRA</sequence>
<organism evidence="3 4">
    <name type="scientific">Mariniblastus fucicola</name>
    <dbReference type="NCBI Taxonomy" id="980251"/>
    <lineage>
        <taxon>Bacteria</taxon>
        <taxon>Pseudomonadati</taxon>
        <taxon>Planctomycetota</taxon>
        <taxon>Planctomycetia</taxon>
        <taxon>Pirellulales</taxon>
        <taxon>Pirellulaceae</taxon>
        <taxon>Mariniblastus</taxon>
    </lineage>
</organism>
<dbReference type="RefSeq" id="WP_075082276.1">
    <property type="nucleotide sequence ID" value="NZ_CP042912.1"/>
</dbReference>
<evidence type="ECO:0000313" key="3">
    <source>
        <dbReference type="EMBL" id="QEG22175.1"/>
    </source>
</evidence>
<dbReference type="STRING" id="980251.GCA_001642875_03523"/>
<feature type="domain" description="Ice-binding protein C-terminal" evidence="2">
    <location>
        <begin position="297"/>
        <end position="319"/>
    </location>
</feature>
<protein>
    <submittedName>
        <fullName evidence="3">PEP-CTERM motif protein</fullName>
    </submittedName>
</protein>
<dbReference type="EMBL" id="CP042912">
    <property type="protein sequence ID" value="QEG22175.1"/>
    <property type="molecule type" value="Genomic_DNA"/>
</dbReference>
<evidence type="ECO:0000259" key="2">
    <source>
        <dbReference type="Pfam" id="PF07589"/>
    </source>
</evidence>
<feature type="signal peptide" evidence="1">
    <location>
        <begin position="1"/>
        <end position="21"/>
    </location>
</feature>
<keyword evidence="1" id="KW-0732">Signal</keyword>
<evidence type="ECO:0000256" key="1">
    <source>
        <dbReference type="SAM" id="SignalP"/>
    </source>
</evidence>